<dbReference type="RefSeq" id="WP_012258519.1">
    <property type="nucleotide sequence ID" value="NC_010175.1"/>
</dbReference>
<evidence type="ECO:0000256" key="1">
    <source>
        <dbReference type="ARBA" id="ARBA00022679"/>
    </source>
</evidence>
<dbReference type="InterPro" id="IPR029063">
    <property type="entry name" value="SAM-dependent_MTases_sf"/>
</dbReference>
<dbReference type="Proteomes" id="UP000002008">
    <property type="component" value="Chromosome"/>
</dbReference>
<accession>A9WJG2</accession>
<gene>
    <name evidence="3" type="ordered locus">Caur_2660</name>
</gene>
<keyword evidence="4" id="KW-1185">Reference proteome</keyword>
<dbReference type="EMBL" id="CP000909">
    <property type="protein sequence ID" value="ABY35866.1"/>
    <property type="molecule type" value="Genomic_DNA"/>
</dbReference>
<dbReference type="eggNOG" id="COG2227">
    <property type="taxonomic scope" value="Bacteria"/>
</dbReference>
<protein>
    <submittedName>
        <fullName evidence="3">Methyltransferase type 11</fullName>
    </submittedName>
</protein>
<proteinExistence type="predicted"/>
<dbReference type="Gene3D" id="3.40.50.150">
    <property type="entry name" value="Vaccinia Virus protein VP39"/>
    <property type="match status" value="1"/>
</dbReference>
<name>A9WJG2_CHLAA</name>
<dbReference type="EnsemblBacteria" id="ABY35866">
    <property type="protein sequence ID" value="ABY35866"/>
    <property type="gene ID" value="Caur_2660"/>
</dbReference>
<dbReference type="Gene3D" id="2.20.25.110">
    <property type="entry name" value="S-adenosyl-L-methionine-dependent methyltransferases"/>
    <property type="match status" value="1"/>
</dbReference>
<dbReference type="GO" id="GO:0032259">
    <property type="term" value="P:methylation"/>
    <property type="evidence" value="ECO:0007669"/>
    <property type="project" value="UniProtKB-KW"/>
</dbReference>
<evidence type="ECO:0000259" key="2">
    <source>
        <dbReference type="Pfam" id="PF13649"/>
    </source>
</evidence>
<dbReference type="CDD" id="cd02440">
    <property type="entry name" value="AdoMet_MTases"/>
    <property type="match status" value="1"/>
</dbReference>
<dbReference type="KEGG" id="cau:Caur_2660"/>
<dbReference type="InterPro" id="IPR041698">
    <property type="entry name" value="Methyltransf_25"/>
</dbReference>
<dbReference type="AlphaFoldDB" id="A9WJG2"/>
<dbReference type="PATRIC" id="fig|324602.8.peg.2997"/>
<feature type="domain" description="Methyltransferase" evidence="2">
    <location>
        <begin position="49"/>
        <end position="143"/>
    </location>
</feature>
<evidence type="ECO:0000313" key="4">
    <source>
        <dbReference type="Proteomes" id="UP000002008"/>
    </source>
</evidence>
<keyword evidence="3" id="KW-0489">Methyltransferase</keyword>
<dbReference type="PANTHER" id="PTHR43861">
    <property type="entry name" value="TRANS-ACONITATE 2-METHYLTRANSFERASE-RELATED"/>
    <property type="match status" value="1"/>
</dbReference>
<dbReference type="SUPFAM" id="SSF53335">
    <property type="entry name" value="S-adenosyl-L-methionine-dependent methyltransferases"/>
    <property type="match status" value="1"/>
</dbReference>
<dbReference type="Pfam" id="PF13649">
    <property type="entry name" value="Methyltransf_25"/>
    <property type="match status" value="1"/>
</dbReference>
<dbReference type="InParanoid" id="A9WJG2"/>
<sequence>MPDQASREWWEELFQVYEFAHYRQYADELTRREVDFLIDALGLRGVETVLDVACGGGRHSLALAARGWTVVGLDAAASVIAHAQAAATDQGLNVEFVTGDMRQLPYHERFDVVLLMNSSLGFFDDETNQAVLNGIARALVPGGKVLIQCLNPYQIERYLRDFRSGWYPVGSGFVLREARFDPRRATLVINYRYVDAGRGIDVTHPGDQIRLYGFPELTAMLRAAGLRPLSVFGDTTLPPVPFEEASIWQVVIAIRDRPVRKEAEDADRADR</sequence>
<dbReference type="STRING" id="324602.Caur_2660"/>
<reference evidence="4" key="1">
    <citation type="journal article" date="2011" name="BMC Genomics">
        <title>Complete genome sequence of the filamentous anoxygenic phototrophic bacterium Chloroflexus aurantiacus.</title>
        <authorList>
            <person name="Tang K.H."/>
            <person name="Barry K."/>
            <person name="Chertkov O."/>
            <person name="Dalin E."/>
            <person name="Han C.S."/>
            <person name="Hauser L.J."/>
            <person name="Honchak B.M."/>
            <person name="Karbach L.E."/>
            <person name="Land M.L."/>
            <person name="Lapidus A."/>
            <person name="Larimer F.W."/>
            <person name="Mikhailova N."/>
            <person name="Pitluck S."/>
            <person name="Pierson B.K."/>
            <person name="Blankenship R.E."/>
        </authorList>
    </citation>
    <scope>NUCLEOTIDE SEQUENCE [LARGE SCALE GENOMIC DNA]</scope>
    <source>
        <strain evidence="4">ATCC 29366 / DSM 635 / J-10-fl</strain>
    </source>
</reference>
<evidence type="ECO:0000313" key="3">
    <source>
        <dbReference type="EMBL" id="ABY35866.1"/>
    </source>
</evidence>
<keyword evidence="1" id="KW-0808">Transferase</keyword>
<organism evidence="3 4">
    <name type="scientific">Chloroflexus aurantiacus (strain ATCC 29366 / DSM 635 / J-10-fl)</name>
    <dbReference type="NCBI Taxonomy" id="324602"/>
    <lineage>
        <taxon>Bacteria</taxon>
        <taxon>Bacillati</taxon>
        <taxon>Chloroflexota</taxon>
        <taxon>Chloroflexia</taxon>
        <taxon>Chloroflexales</taxon>
        <taxon>Chloroflexineae</taxon>
        <taxon>Chloroflexaceae</taxon>
        <taxon>Chloroflexus</taxon>
    </lineage>
</organism>
<dbReference type="GO" id="GO:0008168">
    <property type="term" value="F:methyltransferase activity"/>
    <property type="evidence" value="ECO:0000318"/>
    <property type="project" value="GO_Central"/>
</dbReference>
<dbReference type="HOGENOM" id="CLU_069129_1_2_0"/>